<dbReference type="PANTHER" id="PTHR43977">
    <property type="entry name" value="STRUCTURAL MAINTENANCE OF CHROMOSOMES PROTEIN 3"/>
    <property type="match status" value="1"/>
</dbReference>
<evidence type="ECO:0000256" key="3">
    <source>
        <dbReference type="ARBA" id="ARBA00022618"/>
    </source>
</evidence>
<evidence type="ECO:0000256" key="9">
    <source>
        <dbReference type="SAM" id="MobiDB-lite"/>
    </source>
</evidence>
<evidence type="ECO:0000256" key="5">
    <source>
        <dbReference type="ARBA" id="ARBA00023054"/>
    </source>
</evidence>
<evidence type="ECO:0000256" key="8">
    <source>
        <dbReference type="SAM" id="Coils"/>
    </source>
</evidence>
<feature type="domain" description="SMC hinge" evidence="10">
    <location>
        <begin position="522"/>
        <end position="634"/>
    </location>
</feature>
<reference evidence="11 12" key="1">
    <citation type="submission" date="2024-04" db="EMBL/GenBank/DDBJ databases">
        <title>Complete genome sequence of Fusarium acuminatum.</title>
        <authorList>
            <person name="Lan B."/>
        </authorList>
    </citation>
    <scope>NUCLEOTIDE SEQUENCE [LARGE SCALE GENOMIC DNA]</scope>
    <source>
        <strain evidence="11">1A</strain>
    </source>
</reference>
<feature type="coiled-coil region" evidence="8">
    <location>
        <begin position="680"/>
        <end position="714"/>
    </location>
</feature>
<dbReference type="Pfam" id="PF02463">
    <property type="entry name" value="SMC_N"/>
    <property type="match status" value="2"/>
</dbReference>
<evidence type="ECO:0000259" key="10">
    <source>
        <dbReference type="SMART" id="SM00968"/>
    </source>
</evidence>
<proteinExistence type="inferred from homology"/>
<keyword evidence="5 8" id="KW-0175">Coiled coil</keyword>
<gene>
    <name evidence="11" type="ORF">QYS62_005602</name>
</gene>
<keyword evidence="12" id="KW-1185">Reference proteome</keyword>
<dbReference type="PIRSF" id="PIRSF005719">
    <property type="entry name" value="SMC"/>
    <property type="match status" value="1"/>
</dbReference>
<dbReference type="SUPFAM" id="SSF75553">
    <property type="entry name" value="Smc hinge domain"/>
    <property type="match status" value="1"/>
</dbReference>
<feature type="coiled-coil region" evidence="8">
    <location>
        <begin position="399"/>
        <end position="496"/>
    </location>
</feature>
<organism evidence="11 12">
    <name type="scientific">Fusarium acuminatum</name>
    <dbReference type="NCBI Taxonomy" id="5515"/>
    <lineage>
        <taxon>Eukaryota</taxon>
        <taxon>Fungi</taxon>
        <taxon>Dikarya</taxon>
        <taxon>Ascomycota</taxon>
        <taxon>Pezizomycotina</taxon>
        <taxon>Sordariomycetes</taxon>
        <taxon>Hypocreomycetidae</taxon>
        <taxon>Hypocreales</taxon>
        <taxon>Nectriaceae</taxon>
        <taxon>Fusarium</taxon>
        <taxon>Fusarium tricinctum species complex</taxon>
    </lineage>
</organism>
<dbReference type="InterPro" id="IPR041741">
    <property type="entry name" value="SMC3_ABC_euk"/>
</dbReference>
<evidence type="ECO:0000313" key="12">
    <source>
        <dbReference type="Proteomes" id="UP001489902"/>
    </source>
</evidence>
<dbReference type="InterPro" id="IPR003395">
    <property type="entry name" value="RecF/RecN/SMC_N"/>
</dbReference>
<comment type="similarity">
    <text evidence="2">Belongs to the SMC family. SMC3 subfamily.</text>
</comment>
<name>A0ABZ2WV68_9HYPO</name>
<dbReference type="InterPro" id="IPR024704">
    <property type="entry name" value="SMC"/>
</dbReference>
<dbReference type="Gene3D" id="3.40.50.300">
    <property type="entry name" value="P-loop containing nucleotide triphosphate hydrolases"/>
    <property type="match status" value="2"/>
</dbReference>
<protein>
    <submittedName>
        <fullName evidence="11">RecF/RecN/SMC</fullName>
    </submittedName>
</protein>
<dbReference type="InterPro" id="IPR010935">
    <property type="entry name" value="SMC_hinge"/>
</dbReference>
<dbReference type="Pfam" id="PF06470">
    <property type="entry name" value="SMC_hinge"/>
    <property type="match status" value="1"/>
</dbReference>
<feature type="coiled-coil region" evidence="8">
    <location>
        <begin position="186"/>
        <end position="294"/>
    </location>
</feature>
<dbReference type="Proteomes" id="UP001489902">
    <property type="component" value="Chromosome 3"/>
</dbReference>
<dbReference type="Gene3D" id="3.30.70.1620">
    <property type="match status" value="1"/>
</dbReference>
<feature type="coiled-coil region" evidence="8">
    <location>
        <begin position="323"/>
        <end position="374"/>
    </location>
</feature>
<accession>A0ABZ2WV68</accession>
<dbReference type="Gene3D" id="1.20.1060.20">
    <property type="match status" value="1"/>
</dbReference>
<evidence type="ECO:0000313" key="11">
    <source>
        <dbReference type="EMBL" id="WZH44578.1"/>
    </source>
</evidence>
<feature type="region of interest" description="Disordered" evidence="9">
    <location>
        <begin position="868"/>
        <end position="888"/>
    </location>
</feature>
<evidence type="ECO:0000256" key="6">
    <source>
        <dbReference type="ARBA" id="ARBA00023242"/>
    </source>
</evidence>
<comment type="subcellular location">
    <subcellularLocation>
        <location evidence="1">Nucleus</location>
    </subcellularLocation>
</comment>
<evidence type="ECO:0000256" key="7">
    <source>
        <dbReference type="ARBA" id="ARBA00023306"/>
    </source>
</evidence>
<dbReference type="InterPro" id="IPR036277">
    <property type="entry name" value="SMC_hinge_sf"/>
</dbReference>
<sequence>MYIKQIIIQGFKSYKDQTVIEPFSSKTNVIVGRNGSGKSNFFAAIRFVLSDAYTQMSREERQGLLHEGSGSAVMSAYVEIIFDNSDDRFPTGGKEVILRRTIGLKKDEYSVDRKVVTKADVMNLLEAAGFSRSNPYYIVPQGRVTALTNMKESDRLNLLKEVAGTQVYETRRAESLKIMTETNNKREKIDELLVYIKERLSELEEEKEELRGFQDKDRERRCLEYAYYHNIQIGVQEALEELDNARQDGIDSSDTNRAEFSDGERAISRLDAEIHKLQREMELLQIDRRQLEEDRRDGAKTMAKAEMKTKNVKEGQSAQEQARAQHAADLESVQNEIASKEQQLSRIIPAYNEKKQQEDEIRRQLDHAEATRNRLFAKQSRGSQFRTKSERDAWLRKEIQELEINISTQKANKIDADEEVERVHESIAQAEQEVAELRNRLANFSDERAALEEEVAKATDVLDKLNDERKLVRREDDKLNSVITNARQEKETAERELSHTMDGATARGLATIRRLKQERDIPGAYGTLAELLEVSDAYRLPVEQIAGASLFHYIVDNADTATQLADTLYRQQGGRVTFMPLAQLRPRQINLPRSNDAVPLLSKISFDEEYEKAFQQVFGKVVVCPNLTVASQYARSHGVDGITAEGDTTNKRGAMTGGYIDPRKSRLQAVQASDFKKNLTAAEERQLEELGNSIQELQKQWNELSRARRDLERQKSLLEVDLRQNLQMKLDQLNSQAFENSTSGSSAGGLKEAQRELKKAQKAQKAIEASLQEVEAKMDDAQASLEQLDNDKAQREQAQQEISVRIEKQQKRMDKSLRRKAVLTTQAAECAQTIRDLGVLPEEAFDKYENMDPKTLVPAGHGRLLIQRRADRRQEPADESDGEARGTVENYTGVGISVSFNSKHLDEQQKIQQLSGGQKSLCALCLIFALQATESSPMVIFDEVDANLDAQYRTAVAALLDSISNEIGTQFICTTFRPEIVHVADRCYGVTFRNKTSSIDCVSTEQALDFVEGQAKPA</sequence>
<dbReference type="SUPFAM" id="SSF52540">
    <property type="entry name" value="P-loop containing nucleoside triphosphate hydrolases"/>
    <property type="match status" value="1"/>
</dbReference>
<keyword evidence="7" id="KW-0131">Cell cycle</keyword>
<feature type="region of interest" description="Disordered" evidence="9">
    <location>
        <begin position="737"/>
        <end position="756"/>
    </location>
</feature>
<evidence type="ECO:0000256" key="1">
    <source>
        <dbReference type="ARBA" id="ARBA00004123"/>
    </source>
</evidence>
<dbReference type="EMBL" id="CP151262">
    <property type="protein sequence ID" value="WZH44578.1"/>
    <property type="molecule type" value="Genomic_DNA"/>
</dbReference>
<keyword evidence="6" id="KW-0539">Nucleus</keyword>
<evidence type="ECO:0000256" key="2">
    <source>
        <dbReference type="ARBA" id="ARBA00005917"/>
    </source>
</evidence>
<dbReference type="SMART" id="SM00968">
    <property type="entry name" value="SMC_hinge"/>
    <property type="match status" value="1"/>
</dbReference>
<dbReference type="InterPro" id="IPR027417">
    <property type="entry name" value="P-loop_NTPase"/>
</dbReference>
<keyword evidence="3" id="KW-0132">Cell division</keyword>
<evidence type="ECO:0000256" key="4">
    <source>
        <dbReference type="ARBA" id="ARBA00022776"/>
    </source>
</evidence>
<feature type="compositionally biased region" description="Basic and acidic residues" evidence="9">
    <location>
        <begin position="868"/>
        <end position="886"/>
    </location>
</feature>
<keyword evidence="4" id="KW-0498">Mitosis</keyword>
<dbReference type="CDD" id="cd03272">
    <property type="entry name" value="ABC_SMC3_euk"/>
    <property type="match status" value="1"/>
</dbReference>